<keyword evidence="6" id="KW-0067">ATP-binding</keyword>
<feature type="domain" description="ABC transporter" evidence="5">
    <location>
        <begin position="8"/>
        <end position="66"/>
    </location>
</feature>
<keyword evidence="3" id="KW-0029">Amino-acid transport</keyword>
<dbReference type="AlphaFoldDB" id="M1FVT4"/>
<dbReference type="InterPro" id="IPR003439">
    <property type="entry name" value="ABC_transporter-like_ATP-bd"/>
</dbReference>
<sequence length="236" mass="26508">MGSLKPFREVSFEVKEGDILSFIGANGAGISNIFKTVSGLIRPTQGEIVFEGPHYSNSHSESNHRKPFLSSSRRQTHLHRNSLFRKSGDVNLFKKRQKGGRKIFSTKVSSVSNFKRTEYSKDSYSFWKGTTNGIHEKSCDDPRNRKALRRAFSGVRRTNLTEIFHISEEINGSVSSVLLISHNAQKTKPLMHSQYVAEPGNVFQTDAGITRPAFLSTKEMAVFSQLYELVEASTCL</sequence>
<dbReference type="EMBL" id="JQ728484">
    <property type="protein sequence ID" value="AFV27403.1"/>
    <property type="molecule type" value="Genomic_DNA"/>
</dbReference>
<protein>
    <submittedName>
        <fullName evidence="6">ABC transporter, ATP-binding protein</fullName>
    </submittedName>
</protein>
<keyword evidence="2" id="KW-0813">Transport</keyword>
<dbReference type="GO" id="GO:0016887">
    <property type="term" value="F:ATP hydrolysis activity"/>
    <property type="evidence" value="ECO:0007669"/>
    <property type="project" value="InterPro"/>
</dbReference>
<dbReference type="GO" id="GO:0005524">
    <property type="term" value="F:ATP binding"/>
    <property type="evidence" value="ECO:0007669"/>
    <property type="project" value="UniProtKB-KW"/>
</dbReference>
<dbReference type="InterPro" id="IPR027417">
    <property type="entry name" value="P-loop_NTPase"/>
</dbReference>
<evidence type="ECO:0000256" key="4">
    <source>
        <dbReference type="SAM" id="MobiDB-lite"/>
    </source>
</evidence>
<dbReference type="SUPFAM" id="SSF52540">
    <property type="entry name" value="P-loop containing nucleoside triphosphate hydrolases"/>
    <property type="match status" value="1"/>
</dbReference>
<keyword evidence="6" id="KW-0614">Plasmid</keyword>
<organism evidence="6">
    <name type="scientific">Vibrio coralliilyticus</name>
    <dbReference type="NCBI Taxonomy" id="190893"/>
    <lineage>
        <taxon>Bacteria</taxon>
        <taxon>Pseudomonadati</taxon>
        <taxon>Pseudomonadota</taxon>
        <taxon>Gammaproteobacteria</taxon>
        <taxon>Vibrionales</taxon>
        <taxon>Vibrionaceae</taxon>
        <taxon>Vibrio</taxon>
    </lineage>
</organism>
<evidence type="ECO:0000256" key="1">
    <source>
        <dbReference type="ARBA" id="ARBA00005417"/>
    </source>
</evidence>
<evidence type="ECO:0000256" key="3">
    <source>
        <dbReference type="ARBA" id="ARBA00022970"/>
    </source>
</evidence>
<keyword evidence="6" id="KW-0547">Nucleotide-binding</keyword>
<dbReference type="InterPro" id="IPR052156">
    <property type="entry name" value="BCAA_Transport_ATP-bd_LivF"/>
</dbReference>
<dbReference type="GO" id="GO:0015807">
    <property type="term" value="P:L-amino acid transport"/>
    <property type="evidence" value="ECO:0007669"/>
    <property type="project" value="TreeGrafter"/>
</dbReference>
<evidence type="ECO:0000256" key="2">
    <source>
        <dbReference type="ARBA" id="ARBA00022448"/>
    </source>
</evidence>
<dbReference type="PANTHER" id="PTHR43820:SF4">
    <property type="entry name" value="HIGH-AFFINITY BRANCHED-CHAIN AMINO ACID TRANSPORT ATP-BINDING PROTEIN LIVF"/>
    <property type="match status" value="1"/>
</dbReference>
<proteinExistence type="inferred from homology"/>
<reference evidence="6" key="1">
    <citation type="submission" date="2012-02" db="EMBL/GenBank/DDBJ databases">
        <title>Analysis of a novel plasmid from the coral pathogen Vibrio coralliilyticus reveals two potential 'ecological islands'.</title>
        <authorList>
            <person name="McConoughey J.E."/>
            <person name="Hill S.A."/>
            <person name="Hudspeth M.E.S."/>
        </authorList>
    </citation>
    <scope>NUCLEOTIDE SEQUENCE</scope>
    <source>
        <strain evidence="6">ATCC BAA-450</strain>
        <plasmid evidence="6">unnamed</plasmid>
    </source>
</reference>
<name>M1FVT4_9VIBR</name>
<comment type="similarity">
    <text evidence="1">Belongs to the ABC transporter superfamily.</text>
</comment>
<accession>M1FVT4</accession>
<dbReference type="PANTHER" id="PTHR43820">
    <property type="entry name" value="HIGH-AFFINITY BRANCHED-CHAIN AMINO ACID TRANSPORT ATP-BINDING PROTEIN LIVF"/>
    <property type="match status" value="1"/>
</dbReference>
<geneLocation type="plasmid" evidence="6">
    <name>unnamed</name>
</geneLocation>
<evidence type="ECO:0000259" key="5">
    <source>
        <dbReference type="Pfam" id="PF00005"/>
    </source>
</evidence>
<dbReference type="Pfam" id="PF00005">
    <property type="entry name" value="ABC_tran"/>
    <property type="match status" value="1"/>
</dbReference>
<dbReference type="Gene3D" id="3.40.50.300">
    <property type="entry name" value="P-loop containing nucleotide triphosphate hydrolases"/>
    <property type="match status" value="1"/>
</dbReference>
<dbReference type="GO" id="GO:0015658">
    <property type="term" value="F:branched-chain amino acid transmembrane transporter activity"/>
    <property type="evidence" value="ECO:0007669"/>
    <property type="project" value="TreeGrafter"/>
</dbReference>
<evidence type="ECO:0000313" key="6">
    <source>
        <dbReference type="EMBL" id="AFV27403.1"/>
    </source>
</evidence>
<dbReference type="RefSeq" id="WP_015670335.1">
    <property type="nucleotide sequence ID" value="NC_020451.1"/>
</dbReference>
<feature type="region of interest" description="Disordered" evidence="4">
    <location>
        <begin position="54"/>
        <end position="75"/>
    </location>
</feature>